<evidence type="ECO:0000256" key="2">
    <source>
        <dbReference type="ARBA" id="ARBA00004496"/>
    </source>
</evidence>
<evidence type="ECO:0000256" key="3">
    <source>
        <dbReference type="ARBA" id="ARBA00010324"/>
    </source>
</evidence>
<gene>
    <name evidence="16" type="ORF">ENL47_06385</name>
    <name evidence="15" type="ORF">ENM84_06390</name>
</gene>
<feature type="binding site" evidence="14">
    <location>
        <begin position="143"/>
        <end position="150"/>
    </location>
    <ligand>
        <name>S-adenosyl-L-methionine</name>
        <dbReference type="ChEBI" id="CHEBI:59789"/>
    </ligand>
</feature>
<reference evidence="16" key="1">
    <citation type="journal article" date="2020" name="mSystems">
        <title>Genome- and Community-Level Interaction Insights into Carbon Utilization and Element Cycling Functions of Hydrothermarchaeota in Hydrothermal Sediment.</title>
        <authorList>
            <person name="Zhou Z."/>
            <person name="Liu Y."/>
            <person name="Xu W."/>
            <person name="Pan J."/>
            <person name="Luo Z.H."/>
            <person name="Li M."/>
        </authorList>
    </citation>
    <scope>NUCLEOTIDE SEQUENCE [LARGE SCALE GENOMIC DNA]</scope>
    <source>
        <strain evidence="16">SpSt-1</strain>
        <strain evidence="15">SpSt-1121</strain>
    </source>
</reference>
<dbReference type="GO" id="GO:0106059">
    <property type="term" value="F:tRNA (cytidine(56)-2'-O)-methyltransferase activity"/>
    <property type="evidence" value="ECO:0007669"/>
    <property type="project" value="UniProtKB-EC"/>
</dbReference>
<comment type="catalytic activity">
    <reaction evidence="13 14">
        <text>cytidine(56) in tRNA + S-adenosyl-L-methionine = 2'-O-methylcytidine(56) in tRNA + S-adenosyl-L-homocysteine + H(+)</text>
        <dbReference type="Rhea" id="RHEA:42968"/>
        <dbReference type="Rhea" id="RHEA-COMP:10308"/>
        <dbReference type="Rhea" id="RHEA-COMP:10309"/>
        <dbReference type="ChEBI" id="CHEBI:15378"/>
        <dbReference type="ChEBI" id="CHEBI:57856"/>
        <dbReference type="ChEBI" id="CHEBI:59789"/>
        <dbReference type="ChEBI" id="CHEBI:74495"/>
        <dbReference type="ChEBI" id="CHEBI:82748"/>
        <dbReference type="EC" id="2.1.1.206"/>
    </reaction>
</comment>
<dbReference type="Gene3D" id="3.40.1280.10">
    <property type="match status" value="1"/>
</dbReference>
<keyword evidence="7 14" id="KW-0963">Cytoplasm</keyword>
<dbReference type="GO" id="GO:0005737">
    <property type="term" value="C:cytoplasm"/>
    <property type="evidence" value="ECO:0007669"/>
    <property type="project" value="UniProtKB-SubCell"/>
</dbReference>
<dbReference type="HAMAP" id="MF_00077">
    <property type="entry name" value="tRNA_methyltr_aTrm56"/>
    <property type="match status" value="1"/>
</dbReference>
<accession>A0A7C5UV13</accession>
<evidence type="ECO:0000256" key="11">
    <source>
        <dbReference type="ARBA" id="ARBA00022694"/>
    </source>
</evidence>
<evidence type="ECO:0000256" key="9">
    <source>
        <dbReference type="ARBA" id="ARBA00022679"/>
    </source>
</evidence>
<comment type="subcellular location">
    <subcellularLocation>
        <location evidence="2 14">Cytoplasm</location>
    </subcellularLocation>
</comment>
<dbReference type="InterPro" id="IPR029028">
    <property type="entry name" value="Alpha/beta_knot_MTases"/>
</dbReference>
<evidence type="ECO:0000256" key="8">
    <source>
        <dbReference type="ARBA" id="ARBA00022603"/>
    </source>
</evidence>
<dbReference type="GO" id="GO:0002128">
    <property type="term" value="P:tRNA nucleoside ribose methylation"/>
    <property type="evidence" value="ECO:0007669"/>
    <property type="project" value="UniProtKB-UniRule"/>
</dbReference>
<name>A0A7C5UV13_9CREN</name>
<sequence>MSLCPEDKHIQLLNKNVYVLRLGHRPRRDHRVTTHVALVSRAFGAKGMFLAYVRDPSIIKSINKVIDRWGGNYFKIIDGVDPLNIIKEFKNRNACIVHLTMYGLPIDKIINDINSKCLEILVIVGAEKVERIFYEISDYNIAIGNQPHSEVSALAIFLDRLWKGVELELCFHDAKYYIIPSAKNKVVRKVG</sequence>
<dbReference type="EMBL" id="DRZI01000274">
    <property type="protein sequence ID" value="HHP82274.1"/>
    <property type="molecule type" value="Genomic_DNA"/>
</dbReference>
<dbReference type="PANTHER" id="PTHR42197">
    <property type="entry name" value="TRNA (CYTIDINE(56)-2'-O)-METHYLTRANSFERASE"/>
    <property type="match status" value="1"/>
</dbReference>
<proteinExistence type="inferred from homology"/>
<comment type="function">
    <text evidence="1 14">Specifically catalyzes the AdoMet-dependent 2'-O-ribose methylation of cytidine at position 56 in tRNAs.</text>
</comment>
<comment type="subunit">
    <text evidence="4 14">Homodimer.</text>
</comment>
<dbReference type="PANTHER" id="PTHR42197:SF1">
    <property type="entry name" value="TRNA (CYTIDINE(56)-2'-O)-METHYLTRANSFERASE"/>
    <property type="match status" value="1"/>
</dbReference>
<dbReference type="InterPro" id="IPR002845">
    <property type="entry name" value="tRNA_mtfrase_aTrm56"/>
</dbReference>
<evidence type="ECO:0000256" key="10">
    <source>
        <dbReference type="ARBA" id="ARBA00022691"/>
    </source>
</evidence>
<evidence type="ECO:0000256" key="5">
    <source>
        <dbReference type="ARBA" id="ARBA00012624"/>
    </source>
</evidence>
<keyword evidence="9 14" id="KW-0808">Transferase</keyword>
<feature type="binding site" evidence="14">
    <location>
        <begin position="125"/>
        <end position="129"/>
    </location>
    <ligand>
        <name>S-adenosyl-L-methionine</name>
        <dbReference type="ChEBI" id="CHEBI:59789"/>
    </ligand>
</feature>
<organism evidence="16">
    <name type="scientific">Ignisphaera aggregans</name>
    <dbReference type="NCBI Taxonomy" id="334771"/>
    <lineage>
        <taxon>Archaea</taxon>
        <taxon>Thermoproteota</taxon>
        <taxon>Thermoprotei</taxon>
        <taxon>Desulfurococcales</taxon>
        <taxon>Desulfurococcaceae</taxon>
        <taxon>Ignisphaera</taxon>
    </lineage>
</organism>
<evidence type="ECO:0000256" key="13">
    <source>
        <dbReference type="ARBA" id="ARBA00047792"/>
    </source>
</evidence>
<keyword evidence="11 14" id="KW-0819">tRNA processing</keyword>
<evidence type="ECO:0000256" key="1">
    <source>
        <dbReference type="ARBA" id="ARBA00003959"/>
    </source>
</evidence>
<evidence type="ECO:0000313" key="16">
    <source>
        <dbReference type="EMBL" id="HHR96428.1"/>
    </source>
</evidence>
<evidence type="ECO:0000313" key="15">
    <source>
        <dbReference type="EMBL" id="HHP82274.1"/>
    </source>
</evidence>
<evidence type="ECO:0000256" key="7">
    <source>
        <dbReference type="ARBA" id="ARBA00022490"/>
    </source>
</evidence>
<dbReference type="Pfam" id="PF01994">
    <property type="entry name" value="Trm56"/>
    <property type="match status" value="1"/>
</dbReference>
<dbReference type="SUPFAM" id="SSF75217">
    <property type="entry name" value="alpha/beta knot"/>
    <property type="match status" value="1"/>
</dbReference>
<dbReference type="EC" id="2.1.1.206" evidence="5 14"/>
<evidence type="ECO:0000256" key="6">
    <source>
        <dbReference type="ARBA" id="ARBA00013709"/>
    </source>
</evidence>
<dbReference type="PIRSF" id="PIRSF016123">
    <property type="entry name" value="UCP016123"/>
    <property type="match status" value="1"/>
</dbReference>
<comment type="caution">
    <text evidence="16">The sequence shown here is derived from an EMBL/GenBank/DDBJ whole genome shotgun (WGS) entry which is preliminary data.</text>
</comment>
<dbReference type="CDD" id="cd18083">
    <property type="entry name" value="aTrm56-like"/>
    <property type="match status" value="1"/>
</dbReference>
<keyword evidence="8 14" id="KW-0489">Methyltransferase</keyword>
<protein>
    <recommendedName>
        <fullName evidence="6 14">tRNA (cytidine(56)-2'-O)-methyltransferase</fullName>
        <ecNumber evidence="5 14">2.1.1.206</ecNumber>
    </recommendedName>
    <alternativeName>
        <fullName evidence="12 14">tRNA ribose 2'-O-methyltransferase aTrm56</fullName>
    </alternativeName>
</protein>
<evidence type="ECO:0000256" key="14">
    <source>
        <dbReference type="HAMAP-Rule" id="MF_00077"/>
    </source>
</evidence>
<dbReference type="AlphaFoldDB" id="A0A7C5UV13"/>
<feature type="binding site" evidence="14">
    <location>
        <position position="99"/>
    </location>
    <ligand>
        <name>S-adenosyl-L-methionine</name>
        <dbReference type="ChEBI" id="CHEBI:59789"/>
    </ligand>
</feature>
<dbReference type="InterPro" id="IPR029026">
    <property type="entry name" value="tRNA_m1G_MTases_N"/>
</dbReference>
<evidence type="ECO:0000256" key="4">
    <source>
        <dbReference type="ARBA" id="ARBA00011738"/>
    </source>
</evidence>
<dbReference type="EMBL" id="DRUB01000122">
    <property type="protein sequence ID" value="HHR96428.1"/>
    <property type="molecule type" value="Genomic_DNA"/>
</dbReference>
<evidence type="ECO:0000256" key="12">
    <source>
        <dbReference type="ARBA" id="ARBA00029826"/>
    </source>
</evidence>
<comment type="similarity">
    <text evidence="3 14">Belongs to the aTrm56 family.</text>
</comment>
<keyword evidence="10 14" id="KW-0949">S-adenosyl-L-methionine</keyword>